<evidence type="ECO:0000256" key="2">
    <source>
        <dbReference type="ARBA" id="ARBA00004613"/>
    </source>
</evidence>
<dbReference type="PANTHER" id="PTHR45708">
    <property type="entry name" value="ENDOCHITINASE"/>
    <property type="match status" value="1"/>
</dbReference>
<keyword evidence="5" id="KW-0147">Chitin-binding</keyword>
<dbReference type="SMR" id="D6N0Y0"/>
<keyword evidence="7" id="KW-0146">Chitin degradation</keyword>
<evidence type="ECO:0000256" key="3">
    <source>
        <dbReference type="ARBA" id="ARBA00012729"/>
    </source>
</evidence>
<dbReference type="GO" id="GO:0008843">
    <property type="term" value="F:endochitinase activity"/>
    <property type="evidence" value="ECO:0007669"/>
    <property type="project" value="UniProtKB-EC"/>
</dbReference>
<dbReference type="SUPFAM" id="SSF51445">
    <property type="entry name" value="(Trans)glycosidases"/>
    <property type="match status" value="1"/>
</dbReference>
<evidence type="ECO:0000256" key="13">
    <source>
        <dbReference type="RuleBase" id="RU004453"/>
    </source>
</evidence>
<dbReference type="CAZy" id="GH18">
    <property type="family name" value="Glycoside Hydrolase Family 18"/>
</dbReference>
<evidence type="ECO:0000259" key="15">
    <source>
        <dbReference type="PROSITE" id="PS51910"/>
    </source>
</evidence>
<dbReference type="GO" id="GO:0005576">
    <property type="term" value="C:extracellular region"/>
    <property type="evidence" value="ECO:0007669"/>
    <property type="project" value="UniProtKB-SubCell"/>
</dbReference>
<dbReference type="OMA" id="FYNNGNC"/>
<keyword evidence="6 12" id="KW-0378">Hydrolase</keyword>
<evidence type="ECO:0000256" key="12">
    <source>
        <dbReference type="RuleBase" id="RU000489"/>
    </source>
</evidence>
<evidence type="ECO:0000256" key="7">
    <source>
        <dbReference type="ARBA" id="ARBA00023024"/>
    </source>
</evidence>
<dbReference type="Gene3D" id="3.20.20.80">
    <property type="entry name" value="Glycosidases"/>
    <property type="match status" value="1"/>
</dbReference>
<evidence type="ECO:0000256" key="5">
    <source>
        <dbReference type="ARBA" id="ARBA00022669"/>
    </source>
</evidence>
<dbReference type="InterPro" id="IPR050542">
    <property type="entry name" value="Glycosyl_Hydrlase18_Chitinase"/>
</dbReference>
<evidence type="ECO:0000313" key="16">
    <source>
        <dbReference type="EMBL" id="ADF57302.1"/>
    </source>
</evidence>
<dbReference type="GO" id="GO:0008061">
    <property type="term" value="F:chitin binding"/>
    <property type="evidence" value="ECO:0007669"/>
    <property type="project" value="UniProtKB-KW"/>
</dbReference>
<evidence type="ECO:0000256" key="6">
    <source>
        <dbReference type="ARBA" id="ARBA00022801"/>
    </source>
</evidence>
<feature type="signal peptide" evidence="14">
    <location>
        <begin position="1"/>
        <end position="19"/>
    </location>
</feature>
<dbReference type="GO" id="GO:0006032">
    <property type="term" value="P:chitin catabolic process"/>
    <property type="evidence" value="ECO:0007669"/>
    <property type="project" value="UniProtKB-KW"/>
</dbReference>
<dbReference type="EMBL" id="GU186420">
    <property type="protein sequence ID" value="ADF57302.1"/>
    <property type="molecule type" value="Genomic_DNA"/>
</dbReference>
<dbReference type="PROSITE" id="PS01095">
    <property type="entry name" value="GH18_1"/>
    <property type="match status" value="1"/>
</dbReference>
<dbReference type="PROSITE" id="PS51910">
    <property type="entry name" value="GH18_2"/>
    <property type="match status" value="1"/>
</dbReference>
<keyword evidence="4" id="KW-0964">Secreted</keyword>
<evidence type="ECO:0000256" key="9">
    <source>
        <dbReference type="ARBA" id="ARBA00023277"/>
    </source>
</evidence>
<keyword evidence="14" id="KW-0732">Signal</keyword>
<dbReference type="InterPro" id="IPR001579">
    <property type="entry name" value="Glyco_hydro_18_chit_AS"/>
</dbReference>
<dbReference type="InterPro" id="IPR017853">
    <property type="entry name" value="GH"/>
</dbReference>
<keyword evidence="11" id="KW-0624">Polysaccharide degradation</keyword>
<keyword evidence="9" id="KW-0119">Carbohydrate metabolism</keyword>
<dbReference type="EC" id="3.2.1.14" evidence="3"/>
<proteinExistence type="inferred from homology"/>
<keyword evidence="10 12" id="KW-0326">Glycosidase</keyword>
<dbReference type="InterPro" id="IPR001223">
    <property type="entry name" value="Glyco_hydro18_cat"/>
</dbReference>
<keyword evidence="8" id="KW-0843">Virulence</keyword>
<comment type="catalytic activity">
    <reaction evidence="1">
        <text>Random endo-hydrolysis of N-acetyl-beta-D-glucosaminide (1-&gt;4)-beta-linkages in chitin and chitodextrins.</text>
        <dbReference type="EC" id="3.2.1.14"/>
    </reaction>
</comment>
<evidence type="ECO:0000256" key="14">
    <source>
        <dbReference type="SAM" id="SignalP"/>
    </source>
</evidence>
<evidence type="ECO:0000256" key="11">
    <source>
        <dbReference type="ARBA" id="ARBA00023326"/>
    </source>
</evidence>
<accession>D6N0Y0</accession>
<dbReference type="Pfam" id="PF00704">
    <property type="entry name" value="Glyco_hydro_18"/>
    <property type="match status" value="1"/>
</dbReference>
<comment type="subcellular location">
    <subcellularLocation>
        <location evidence="2">Secreted</location>
    </subcellularLocation>
</comment>
<organism evidence="16">
    <name type="scientific">Hypocrea virens</name>
    <name type="common">Gliocladium virens</name>
    <name type="synonym">Trichoderma virens</name>
    <dbReference type="NCBI Taxonomy" id="29875"/>
    <lineage>
        <taxon>Eukaryota</taxon>
        <taxon>Fungi</taxon>
        <taxon>Dikarya</taxon>
        <taxon>Ascomycota</taxon>
        <taxon>Pezizomycotina</taxon>
        <taxon>Sordariomycetes</taxon>
        <taxon>Hypocreomycetidae</taxon>
        <taxon>Hypocreales</taxon>
        <taxon>Hypocreaceae</taxon>
        <taxon>Trichoderma</taxon>
    </lineage>
</organism>
<evidence type="ECO:0000256" key="1">
    <source>
        <dbReference type="ARBA" id="ARBA00000822"/>
    </source>
</evidence>
<dbReference type="AlphaFoldDB" id="D6N0Y0"/>
<evidence type="ECO:0000256" key="10">
    <source>
        <dbReference type="ARBA" id="ARBA00023295"/>
    </source>
</evidence>
<name>D6N0Y0_HYPVI</name>
<dbReference type="PANTHER" id="PTHR45708:SF49">
    <property type="entry name" value="ENDOCHITINASE"/>
    <property type="match status" value="1"/>
</dbReference>
<reference evidence="16" key="1">
    <citation type="journal article" date="2010" name="Evol. Bioinform. Online">
        <title>Comparative molecular evolution of trichoderma chitinases in response to mycoparasitic interactions.</title>
        <authorList>
            <person name="Ihrmark K."/>
            <person name="Asmail N."/>
            <person name="Ubhayasekera W."/>
            <person name="Melin P."/>
            <person name="Stenlid J."/>
            <person name="Karlsson M."/>
        </authorList>
    </citation>
    <scope>NUCLEOTIDE SEQUENCE</scope>
    <source>
        <strain evidence="16">CBS 249.59</strain>
    </source>
</reference>
<sequence>MIFSKALAAAGLLATAAFAAPTATVEKRAAGGKLVIYWGAEDDSTTLANVCADSSYDIVNLAFLSRFFAGGGYPELSLSTLGGPSAAQKAAGATNLQDGSSLVSAIKACQAAGKLVILSMGGATDYSAVTLTGDSQGQQIADTVWNLFLGGTATPTLRPFGTVKLDGVDLDNETGNPTGYLAMAQRFKSNFAKDTSKKYYLTAAPQCPFPDASEPLNVCQLADYIWVQFYNNGNCNIGQSGFNTAVKNWSKNIGNATLFIGALASGADGDQGYVSSSALLSAYKGVSALNLPNIGGVMLWEAQLAVKNGNFQKTIKAGISSGTGTNPPPPPASSSPATCSWAGHCAGASCSTDDDCSDALTCNSGVCGTAGSTAPPPPTCSWAGHCLGASCATDNDCSDPYACKNGVCSN</sequence>
<feature type="chain" id="PRO_5003087029" description="chitinase" evidence="14">
    <location>
        <begin position="20"/>
        <end position="410"/>
    </location>
</feature>
<feature type="domain" description="GH18" evidence="15">
    <location>
        <begin position="32"/>
        <end position="322"/>
    </location>
</feature>
<evidence type="ECO:0000256" key="4">
    <source>
        <dbReference type="ARBA" id="ARBA00022525"/>
    </source>
</evidence>
<protein>
    <recommendedName>
        <fullName evidence="3">chitinase</fullName>
        <ecNumber evidence="3">3.2.1.14</ecNumber>
    </recommendedName>
</protein>
<dbReference type="GO" id="GO:0000272">
    <property type="term" value="P:polysaccharide catabolic process"/>
    <property type="evidence" value="ECO:0007669"/>
    <property type="project" value="UniProtKB-KW"/>
</dbReference>
<evidence type="ECO:0000256" key="8">
    <source>
        <dbReference type="ARBA" id="ARBA00023026"/>
    </source>
</evidence>
<comment type="similarity">
    <text evidence="13">Belongs to the glycosyl hydrolase 18 family.</text>
</comment>